<dbReference type="Gene3D" id="2.30.60.10">
    <property type="entry name" value="Cyanovirin-N"/>
    <property type="match status" value="1"/>
</dbReference>
<sequence length="67" mass="6947">MEYSAGKKERLEAILAIPVSGSPVTQSGVLSALCSPLHGALNPTSINLNEAIANVDGVLDVNLKKCK</sequence>
<evidence type="ECO:0000313" key="2">
    <source>
        <dbReference type="Proteomes" id="UP000192578"/>
    </source>
</evidence>
<keyword evidence="2" id="KW-1185">Reference proteome</keyword>
<gene>
    <name evidence="1" type="ORF">BV898_19199</name>
</gene>
<accession>A0A9X6NIU7</accession>
<dbReference type="EMBL" id="MTYJ01000463">
    <property type="protein sequence ID" value="OWA54805.1"/>
    <property type="molecule type" value="Genomic_DNA"/>
</dbReference>
<dbReference type="InterPro" id="IPR036673">
    <property type="entry name" value="Cyanovirin-N_sf"/>
</dbReference>
<dbReference type="Proteomes" id="UP000192578">
    <property type="component" value="Unassembled WGS sequence"/>
</dbReference>
<evidence type="ECO:0000313" key="1">
    <source>
        <dbReference type="EMBL" id="OWA54805.1"/>
    </source>
</evidence>
<protein>
    <submittedName>
        <fullName evidence="1">Uncharacterized protein</fullName>
    </submittedName>
</protein>
<reference evidence="2" key="1">
    <citation type="submission" date="2017-01" db="EMBL/GenBank/DDBJ databases">
        <title>Comparative genomics of anhydrobiosis in the tardigrade Hypsibius dujardini.</title>
        <authorList>
            <person name="Yoshida Y."/>
            <person name="Koutsovoulos G."/>
            <person name="Laetsch D."/>
            <person name="Stevens L."/>
            <person name="Kumar S."/>
            <person name="Horikawa D."/>
            <person name="Ishino K."/>
            <person name="Komine S."/>
            <person name="Tomita M."/>
            <person name="Blaxter M."/>
            <person name="Arakawa K."/>
        </authorList>
    </citation>
    <scope>NUCLEOTIDE SEQUENCE [LARGE SCALE GENOMIC DNA]</scope>
    <source>
        <strain evidence="2">Z151</strain>
    </source>
</reference>
<dbReference type="AlphaFoldDB" id="A0A9X6NIU7"/>
<dbReference type="OrthoDB" id="2441380at2759"/>
<dbReference type="SUPFAM" id="SSF51322">
    <property type="entry name" value="Cyanovirin-N"/>
    <property type="match status" value="1"/>
</dbReference>
<name>A0A9X6NIU7_HYPEX</name>
<comment type="caution">
    <text evidence="1">The sequence shown here is derived from an EMBL/GenBank/DDBJ whole genome shotgun (WGS) entry which is preliminary data.</text>
</comment>
<proteinExistence type="predicted"/>
<organism evidence="1 2">
    <name type="scientific">Hypsibius exemplaris</name>
    <name type="common">Freshwater tardigrade</name>
    <dbReference type="NCBI Taxonomy" id="2072580"/>
    <lineage>
        <taxon>Eukaryota</taxon>
        <taxon>Metazoa</taxon>
        <taxon>Ecdysozoa</taxon>
        <taxon>Tardigrada</taxon>
        <taxon>Eutardigrada</taxon>
        <taxon>Parachela</taxon>
        <taxon>Hypsibioidea</taxon>
        <taxon>Hypsibiidae</taxon>
        <taxon>Hypsibius</taxon>
    </lineage>
</organism>